<dbReference type="RefSeq" id="WP_210846277.1">
    <property type="nucleotide sequence ID" value="NZ_JAGKON010000013.1"/>
</dbReference>
<comment type="caution">
    <text evidence="1">The sequence shown here is derived from an EMBL/GenBank/DDBJ whole genome shotgun (WGS) entry which is preliminary data.</text>
</comment>
<dbReference type="Proteomes" id="UP000673434">
    <property type="component" value="Unassembled WGS sequence"/>
</dbReference>
<dbReference type="AlphaFoldDB" id="A0AAP2BIC7"/>
<dbReference type="EMBL" id="JAGKON010000013">
    <property type="protein sequence ID" value="MBQ0600874.1"/>
    <property type="molecule type" value="Genomic_DNA"/>
</dbReference>
<evidence type="ECO:0000313" key="2">
    <source>
        <dbReference type="Proteomes" id="UP000673434"/>
    </source>
</evidence>
<name>A0AAP2BIC7_KLEOX</name>
<keyword evidence="2" id="KW-1185">Reference proteome</keyword>
<accession>A0AAP2BIC7</accession>
<reference evidence="1 2" key="1">
    <citation type="submission" date="2021-03" db="EMBL/GenBank/DDBJ databases">
        <authorList>
            <person name="Stanton E."/>
        </authorList>
    </citation>
    <scope>NUCLEOTIDE SEQUENCE [LARGE SCALE GENOMIC DNA]</scope>
    <source>
        <strain evidence="1 2">2020EL-00037</strain>
    </source>
</reference>
<protein>
    <submittedName>
        <fullName evidence="1">Uncharacterized protein</fullName>
    </submittedName>
</protein>
<gene>
    <name evidence="1" type="ORF">J7S78_13835</name>
</gene>
<proteinExistence type="predicted"/>
<organism evidence="1 2">
    <name type="scientific">Klebsiella oxytoca</name>
    <dbReference type="NCBI Taxonomy" id="571"/>
    <lineage>
        <taxon>Bacteria</taxon>
        <taxon>Pseudomonadati</taxon>
        <taxon>Pseudomonadota</taxon>
        <taxon>Gammaproteobacteria</taxon>
        <taxon>Enterobacterales</taxon>
        <taxon>Enterobacteriaceae</taxon>
        <taxon>Klebsiella/Raoultella group</taxon>
        <taxon>Klebsiella</taxon>
    </lineage>
</organism>
<sequence length="228" mass="25822">MDDEEKKMVQEKRPFLFQIKSDIQGKEITSLFLIYARRPELKALLDEYVKTLYGKKTGWDSVLGCYVFDDGLIRCRIGRVSILTDNVATALTSSGLVIDVTGFNQPVTYDQKKMVQLEPKSHLKTRGNKMSGRLFIKNFATCPRCSSSVITGKPSSVDPAWNSAHLYDAMKSEERSFRNIHSVSMDEKLNISWAVPVVDEIVRGEGRCEFCNSYCEKTRTIVSMVVVI</sequence>
<evidence type="ECO:0000313" key="1">
    <source>
        <dbReference type="EMBL" id="MBQ0600874.1"/>
    </source>
</evidence>